<gene>
    <name evidence="2" type="ORF">PCASD_22947</name>
</gene>
<sequence length="140" mass="15381">MLPSMMSQPCPTSPAGLQEDPQPCLTGGRTGTVRLKREPTGRTDLSNRSQLVLCDRSQELIGQACPTLWQVLWSDMPLKIFTWVVIQPSVVTNLPLSPNQICVAIQPVSHRVMLVVVPSKLSIVCEQTLTPLLVPTRVVN</sequence>
<evidence type="ECO:0000313" key="2">
    <source>
        <dbReference type="EMBL" id="PLW26649.1"/>
    </source>
</evidence>
<organism evidence="2 3">
    <name type="scientific">Puccinia coronata f. sp. avenae</name>
    <dbReference type="NCBI Taxonomy" id="200324"/>
    <lineage>
        <taxon>Eukaryota</taxon>
        <taxon>Fungi</taxon>
        <taxon>Dikarya</taxon>
        <taxon>Basidiomycota</taxon>
        <taxon>Pucciniomycotina</taxon>
        <taxon>Pucciniomycetes</taxon>
        <taxon>Pucciniales</taxon>
        <taxon>Pucciniaceae</taxon>
        <taxon>Puccinia</taxon>
    </lineage>
</organism>
<accession>A0A2N5TMC7</accession>
<name>A0A2N5TMC7_9BASI</name>
<evidence type="ECO:0000313" key="3">
    <source>
        <dbReference type="Proteomes" id="UP000235392"/>
    </source>
</evidence>
<dbReference type="Proteomes" id="UP000235392">
    <property type="component" value="Unassembled WGS sequence"/>
</dbReference>
<dbReference type="EMBL" id="PGCI01000450">
    <property type="protein sequence ID" value="PLW26649.1"/>
    <property type="molecule type" value="Genomic_DNA"/>
</dbReference>
<comment type="caution">
    <text evidence="2">The sequence shown here is derived from an EMBL/GenBank/DDBJ whole genome shotgun (WGS) entry which is preliminary data.</text>
</comment>
<dbReference type="AlphaFoldDB" id="A0A2N5TMC7"/>
<reference evidence="2 3" key="1">
    <citation type="submission" date="2017-11" db="EMBL/GenBank/DDBJ databases">
        <title>De novo assembly and phasing of dikaryotic genomes from two isolates of Puccinia coronata f. sp. avenae, the causal agent of oat crown rust.</title>
        <authorList>
            <person name="Miller M.E."/>
            <person name="Zhang Y."/>
            <person name="Omidvar V."/>
            <person name="Sperschneider J."/>
            <person name="Schwessinger B."/>
            <person name="Raley C."/>
            <person name="Palmer J.M."/>
            <person name="Garnica D."/>
            <person name="Upadhyaya N."/>
            <person name="Rathjen J."/>
            <person name="Taylor J.M."/>
            <person name="Park R.F."/>
            <person name="Dodds P.N."/>
            <person name="Hirsch C.D."/>
            <person name="Kianian S.F."/>
            <person name="Figueroa M."/>
        </authorList>
    </citation>
    <scope>NUCLEOTIDE SEQUENCE [LARGE SCALE GENOMIC DNA]</scope>
    <source>
        <strain evidence="2">12SD80</strain>
    </source>
</reference>
<proteinExistence type="predicted"/>
<feature type="compositionally biased region" description="Polar residues" evidence="1">
    <location>
        <begin position="1"/>
        <end position="10"/>
    </location>
</feature>
<feature type="region of interest" description="Disordered" evidence="1">
    <location>
        <begin position="1"/>
        <end position="43"/>
    </location>
</feature>
<evidence type="ECO:0000256" key="1">
    <source>
        <dbReference type="SAM" id="MobiDB-lite"/>
    </source>
</evidence>
<protein>
    <submittedName>
        <fullName evidence="2">Uncharacterized protein</fullName>
    </submittedName>
</protein>